<dbReference type="InterPro" id="IPR004476">
    <property type="entry name" value="RNase_II/RNase_R"/>
</dbReference>
<comment type="subcellular location">
    <subcellularLocation>
        <location evidence="2 8">Cytoplasm</location>
    </subcellularLocation>
</comment>
<dbReference type="Pfam" id="PF08206">
    <property type="entry name" value="OB_RNB"/>
    <property type="match status" value="1"/>
</dbReference>
<dbReference type="EMBL" id="MFMS01000002">
    <property type="protein sequence ID" value="OGG86079.1"/>
    <property type="molecule type" value="Genomic_DNA"/>
</dbReference>
<dbReference type="NCBIfam" id="TIGR00358">
    <property type="entry name" value="3_prime_RNase"/>
    <property type="match status" value="1"/>
</dbReference>
<dbReference type="PROSITE" id="PS50126">
    <property type="entry name" value="S1"/>
    <property type="match status" value="1"/>
</dbReference>
<keyword evidence="3 8" id="KW-0963">Cytoplasm</keyword>
<comment type="catalytic activity">
    <reaction evidence="1 8">
        <text>Exonucleolytic cleavage in the 3'- to 5'-direction to yield nucleoside 5'-phosphates.</text>
        <dbReference type="EC" id="3.1.13.1"/>
    </reaction>
</comment>
<gene>
    <name evidence="8" type="primary">rnr</name>
    <name evidence="10" type="ORF">A2392_01290</name>
</gene>
<evidence type="ECO:0000256" key="1">
    <source>
        <dbReference type="ARBA" id="ARBA00001849"/>
    </source>
</evidence>
<evidence type="ECO:0000256" key="6">
    <source>
        <dbReference type="ARBA" id="ARBA00022839"/>
    </source>
</evidence>
<comment type="function">
    <text evidence="8">3'-5' exoribonuclease that releases 5'-nucleoside monophosphates and is involved in maturation of structured RNAs.</text>
</comment>
<keyword evidence="4 8" id="KW-0540">Nuclease</keyword>
<dbReference type="Proteomes" id="UP000177395">
    <property type="component" value="Unassembled WGS sequence"/>
</dbReference>
<dbReference type="InterPro" id="IPR022966">
    <property type="entry name" value="RNase_II/R_CS"/>
</dbReference>
<dbReference type="GO" id="GO:0003723">
    <property type="term" value="F:RNA binding"/>
    <property type="evidence" value="ECO:0007669"/>
    <property type="project" value="UniProtKB-UniRule"/>
</dbReference>
<name>A0A1F6FJP3_9BACT</name>
<comment type="caution">
    <text evidence="10">The sequence shown here is derived from an EMBL/GenBank/DDBJ whole genome shotgun (WGS) entry which is preliminary data.</text>
</comment>
<evidence type="ECO:0000256" key="2">
    <source>
        <dbReference type="ARBA" id="ARBA00004496"/>
    </source>
</evidence>
<proteinExistence type="inferred from homology"/>
<protein>
    <recommendedName>
        <fullName evidence="8">Ribonuclease R</fullName>
        <shortName evidence="8">RNase R</shortName>
        <ecNumber evidence="8">3.1.13.1</ecNumber>
    </recommendedName>
</protein>
<dbReference type="EC" id="3.1.13.1" evidence="8"/>
<dbReference type="PANTHER" id="PTHR23355:SF9">
    <property type="entry name" value="DIS3-LIKE EXONUCLEASE 2"/>
    <property type="match status" value="1"/>
</dbReference>
<dbReference type="InterPro" id="IPR040476">
    <property type="entry name" value="CSD2"/>
</dbReference>
<evidence type="ECO:0000256" key="3">
    <source>
        <dbReference type="ARBA" id="ARBA00022490"/>
    </source>
</evidence>
<keyword evidence="6 8" id="KW-0269">Exonuclease</keyword>
<dbReference type="Pfam" id="PF00575">
    <property type="entry name" value="S1"/>
    <property type="match status" value="1"/>
</dbReference>
<dbReference type="AlphaFoldDB" id="A0A1F6FJP3"/>
<dbReference type="SMART" id="SM00316">
    <property type="entry name" value="S1"/>
    <property type="match status" value="1"/>
</dbReference>
<evidence type="ECO:0000256" key="4">
    <source>
        <dbReference type="ARBA" id="ARBA00022722"/>
    </source>
</evidence>
<evidence type="ECO:0000256" key="5">
    <source>
        <dbReference type="ARBA" id="ARBA00022801"/>
    </source>
</evidence>
<evidence type="ECO:0000313" key="10">
    <source>
        <dbReference type="EMBL" id="OGG86079.1"/>
    </source>
</evidence>
<dbReference type="GO" id="GO:0005829">
    <property type="term" value="C:cytosol"/>
    <property type="evidence" value="ECO:0007669"/>
    <property type="project" value="TreeGrafter"/>
</dbReference>
<evidence type="ECO:0000259" key="9">
    <source>
        <dbReference type="PROSITE" id="PS50126"/>
    </source>
</evidence>
<evidence type="ECO:0000256" key="7">
    <source>
        <dbReference type="ARBA" id="ARBA00022884"/>
    </source>
</evidence>
<dbReference type="CDD" id="cd04471">
    <property type="entry name" value="S1_RNase_R"/>
    <property type="match status" value="1"/>
</dbReference>
<sequence length="644" mass="72831">MSNTFEGVLMVRGKGTGFMPVPGEAEDILISPEKLEFGLDGDLVEIELLPKVAGKRREGKVVRVIEASHSEFIGVIKERVAGAVKELYLEPDNRRIHKDIVLKEVGVELIGMKAVAKITRWSDATRDPLGVVTEVLGHAGDHETEMQAIIRGGGFSESFPEPVARAAKEMYDQKSTIFDAAKQDSKRRDMRGITTFTIDPKDAKDFDDALSIQKLSDGNFEIGVHIADVSHYVREGEVIDDEAQKRGTSIYLVDRVIPMLPEVLSNDLCSLRPEEERLAFSAIFTITPSAEVVGEWYGQTIIRSDRRFSYEEAQEVLDQGQGDYHSELTDMMTLARIIRKNRFAEGAIAFEQPEVKFELDEKGKPIRAYTKVRTETMLMIEDFMLLANQSVATYIYKLSKENNRDAAFVYRIHDVPNPEKIEDLATFIRALGYELRTEKGIVNARDINKLLKEVEGKPEETLIKTATIRSMAKAVYSTKNIGHFGLAFKYYTHFTSPIRRYPDLMAHRLLRRHLDGSEIKGSELAKFEKLSVQSSEREIDAVRAERDSIKFKQVEFMAPHIGEEFDGTITGVTDWGIYVEEKGSRSEGMVRLSSIRGDYFEHLATAYAIKGQRTGKVYRLGDAVRFKVMNANLEEKQLDYELVV</sequence>
<dbReference type="HAMAP" id="MF_01895">
    <property type="entry name" value="RNase_R"/>
    <property type="match status" value="1"/>
</dbReference>
<accession>A0A1F6FJP3</accession>
<dbReference type="Pfam" id="PF00773">
    <property type="entry name" value="RNB"/>
    <property type="match status" value="1"/>
</dbReference>
<dbReference type="PANTHER" id="PTHR23355">
    <property type="entry name" value="RIBONUCLEASE"/>
    <property type="match status" value="1"/>
</dbReference>
<dbReference type="InterPro" id="IPR012340">
    <property type="entry name" value="NA-bd_OB-fold"/>
</dbReference>
<dbReference type="Pfam" id="PF17876">
    <property type="entry name" value="CSD2"/>
    <property type="match status" value="1"/>
</dbReference>
<reference evidence="10 11" key="1">
    <citation type="journal article" date="2016" name="Nat. Commun.">
        <title>Thousands of microbial genomes shed light on interconnected biogeochemical processes in an aquifer system.</title>
        <authorList>
            <person name="Anantharaman K."/>
            <person name="Brown C.T."/>
            <person name="Hug L.A."/>
            <person name="Sharon I."/>
            <person name="Castelle C.J."/>
            <person name="Probst A.J."/>
            <person name="Thomas B.C."/>
            <person name="Singh A."/>
            <person name="Wilkins M.J."/>
            <person name="Karaoz U."/>
            <person name="Brodie E.L."/>
            <person name="Williams K.H."/>
            <person name="Hubbard S.S."/>
            <person name="Banfield J.F."/>
        </authorList>
    </citation>
    <scope>NUCLEOTIDE SEQUENCE [LARGE SCALE GENOMIC DNA]</scope>
</reference>
<dbReference type="GO" id="GO:0008859">
    <property type="term" value="F:exoribonuclease II activity"/>
    <property type="evidence" value="ECO:0007669"/>
    <property type="project" value="UniProtKB-UniRule"/>
</dbReference>
<keyword evidence="5 8" id="KW-0378">Hydrolase</keyword>
<dbReference type="InterPro" id="IPR050180">
    <property type="entry name" value="RNR_Ribonuclease"/>
</dbReference>
<dbReference type="NCBIfam" id="TIGR02063">
    <property type="entry name" value="RNase_R"/>
    <property type="match status" value="1"/>
</dbReference>
<dbReference type="Gene3D" id="2.40.50.140">
    <property type="entry name" value="Nucleic acid-binding proteins"/>
    <property type="match status" value="2"/>
</dbReference>
<dbReference type="STRING" id="1798531.A2392_01290"/>
<dbReference type="PROSITE" id="PS01175">
    <property type="entry name" value="RIBONUCLEASE_II"/>
    <property type="match status" value="1"/>
</dbReference>
<organism evidence="10 11">
    <name type="scientific">Candidatus Kaiserbacteria bacterium RIFOXYB1_FULL_46_14</name>
    <dbReference type="NCBI Taxonomy" id="1798531"/>
    <lineage>
        <taxon>Bacteria</taxon>
        <taxon>Candidatus Kaiseribacteriota</taxon>
    </lineage>
</organism>
<dbReference type="InterPro" id="IPR003029">
    <property type="entry name" value="S1_domain"/>
</dbReference>
<evidence type="ECO:0000313" key="11">
    <source>
        <dbReference type="Proteomes" id="UP000177395"/>
    </source>
</evidence>
<dbReference type="InterPro" id="IPR011805">
    <property type="entry name" value="RNase_R"/>
</dbReference>
<dbReference type="GO" id="GO:0006402">
    <property type="term" value="P:mRNA catabolic process"/>
    <property type="evidence" value="ECO:0007669"/>
    <property type="project" value="TreeGrafter"/>
</dbReference>
<evidence type="ECO:0000256" key="8">
    <source>
        <dbReference type="HAMAP-Rule" id="MF_01895"/>
    </source>
</evidence>
<feature type="domain" description="S1 motif" evidence="9">
    <location>
        <begin position="562"/>
        <end position="643"/>
    </location>
</feature>
<keyword evidence="7 8" id="KW-0694">RNA-binding</keyword>
<dbReference type="SMART" id="SM00955">
    <property type="entry name" value="RNB"/>
    <property type="match status" value="1"/>
</dbReference>
<dbReference type="InterPro" id="IPR001900">
    <property type="entry name" value="RNase_II/R"/>
</dbReference>
<dbReference type="InterPro" id="IPR013223">
    <property type="entry name" value="RNase_B_OB_dom"/>
</dbReference>
<comment type="similarity">
    <text evidence="8">Belongs to the RNR ribonuclease family. RNase R subfamily.</text>
</comment>
<dbReference type="SUPFAM" id="SSF50249">
    <property type="entry name" value="Nucleic acid-binding proteins"/>
    <property type="match status" value="4"/>
</dbReference>